<feature type="region of interest" description="Disordered" evidence="1">
    <location>
        <begin position="1"/>
        <end position="78"/>
    </location>
</feature>
<organism evidence="2">
    <name type="scientific">Chromera velia CCMP2878</name>
    <dbReference type="NCBI Taxonomy" id="1169474"/>
    <lineage>
        <taxon>Eukaryota</taxon>
        <taxon>Sar</taxon>
        <taxon>Alveolata</taxon>
        <taxon>Colpodellida</taxon>
        <taxon>Chromeraceae</taxon>
        <taxon>Chromera</taxon>
    </lineage>
</organism>
<dbReference type="AlphaFoldDB" id="A0A0G4IB18"/>
<gene>
    <name evidence="2" type="ORF">Cvel_12622</name>
</gene>
<dbReference type="EMBL" id="CDMZ01005769">
    <property type="protein sequence ID" value="CEM54244.1"/>
    <property type="molecule type" value="Genomic_DNA"/>
</dbReference>
<name>A0A0G4IB18_9ALVE</name>
<proteinExistence type="predicted"/>
<feature type="compositionally biased region" description="Basic and acidic residues" evidence="1">
    <location>
        <begin position="60"/>
        <end position="78"/>
    </location>
</feature>
<reference evidence="2" key="1">
    <citation type="submission" date="2014-11" db="EMBL/GenBank/DDBJ databases">
        <authorList>
            <person name="Otto D Thomas"/>
            <person name="Naeem Raeece"/>
        </authorList>
    </citation>
    <scope>NUCLEOTIDE SEQUENCE</scope>
</reference>
<dbReference type="VEuPathDB" id="CryptoDB:Cvel_12622"/>
<sequence length="78" mass="8908">MGHKLCKNGHEPLQEEDTSSYKRERRGSKFDAMQMRAPTKPKKHVEDPNEGPRSTAELEQDPHAVHFPDEGETQKQPA</sequence>
<evidence type="ECO:0000313" key="2">
    <source>
        <dbReference type="EMBL" id="CEM54244.1"/>
    </source>
</evidence>
<accession>A0A0G4IB18</accession>
<evidence type="ECO:0000256" key="1">
    <source>
        <dbReference type="SAM" id="MobiDB-lite"/>
    </source>
</evidence>
<protein>
    <submittedName>
        <fullName evidence="2">Uncharacterized protein</fullName>
    </submittedName>
</protein>